<dbReference type="PROSITE" id="PS50929">
    <property type="entry name" value="ABC_TM1F"/>
    <property type="match status" value="1"/>
</dbReference>
<proteinExistence type="predicted"/>
<keyword evidence="2 8" id="KW-0812">Transmembrane</keyword>
<dbReference type="RefSeq" id="WP_128087242.1">
    <property type="nucleotide sequence ID" value="NZ_CP068102.1"/>
</dbReference>
<feature type="region of interest" description="Disordered" evidence="7">
    <location>
        <begin position="589"/>
        <end position="619"/>
    </location>
</feature>
<keyword evidence="10" id="KW-1185">Reference proteome</keyword>
<evidence type="ECO:0000256" key="5">
    <source>
        <dbReference type="ARBA" id="ARBA00022989"/>
    </source>
</evidence>
<evidence type="ECO:0000256" key="4">
    <source>
        <dbReference type="ARBA" id="ARBA00022840"/>
    </source>
</evidence>
<accession>A0A2Z5QWJ3</accession>
<dbReference type="PROSITE" id="PS00211">
    <property type="entry name" value="ABC_TRANSPORTER_1"/>
    <property type="match status" value="1"/>
</dbReference>
<dbReference type="Gene3D" id="1.20.1560.10">
    <property type="entry name" value="ABC transporter type 1, transmembrane domain"/>
    <property type="match status" value="1"/>
</dbReference>
<dbReference type="InterPro" id="IPR003593">
    <property type="entry name" value="AAA+_ATPase"/>
</dbReference>
<evidence type="ECO:0000256" key="6">
    <source>
        <dbReference type="ARBA" id="ARBA00023136"/>
    </source>
</evidence>
<keyword evidence="5 8" id="KW-1133">Transmembrane helix</keyword>
<name>A0A2Z5QWJ3_9MICC</name>
<evidence type="ECO:0000313" key="9">
    <source>
        <dbReference type="EMBL" id="BAV86703.1"/>
    </source>
</evidence>
<dbReference type="GeneID" id="93861907"/>
<dbReference type="EMBL" id="AP017895">
    <property type="protein sequence ID" value="BAV86703.1"/>
    <property type="molecule type" value="Genomic_DNA"/>
</dbReference>
<comment type="subcellular location">
    <subcellularLocation>
        <location evidence="1">Cell membrane</location>
        <topology evidence="1">Multi-pass membrane protein</topology>
    </subcellularLocation>
</comment>
<organism evidence="9 10">
    <name type="scientific">Rothia aeria</name>
    <dbReference type="NCBI Taxonomy" id="172042"/>
    <lineage>
        <taxon>Bacteria</taxon>
        <taxon>Bacillati</taxon>
        <taxon>Actinomycetota</taxon>
        <taxon>Actinomycetes</taxon>
        <taxon>Micrococcales</taxon>
        <taxon>Micrococcaceae</taxon>
        <taxon>Rothia</taxon>
    </lineage>
</organism>
<feature type="compositionally biased region" description="Polar residues" evidence="7">
    <location>
        <begin position="603"/>
        <end position="619"/>
    </location>
</feature>
<keyword evidence="6 8" id="KW-0472">Membrane</keyword>
<dbReference type="InterPro" id="IPR027417">
    <property type="entry name" value="P-loop_NTPase"/>
</dbReference>
<dbReference type="InterPro" id="IPR039421">
    <property type="entry name" value="Type_1_exporter"/>
</dbReference>
<gene>
    <name evidence="9" type="ORF">RA11412_0404</name>
</gene>
<dbReference type="AlphaFoldDB" id="A0A2Z5QWJ3"/>
<dbReference type="Pfam" id="PF00005">
    <property type="entry name" value="ABC_tran"/>
    <property type="match status" value="1"/>
</dbReference>
<dbReference type="InterPro" id="IPR036640">
    <property type="entry name" value="ABC1_TM_sf"/>
</dbReference>
<evidence type="ECO:0000256" key="3">
    <source>
        <dbReference type="ARBA" id="ARBA00022741"/>
    </source>
</evidence>
<dbReference type="InterPro" id="IPR017871">
    <property type="entry name" value="ABC_transporter-like_CS"/>
</dbReference>
<keyword evidence="3" id="KW-0547">Nucleotide-binding</keyword>
<feature type="transmembrane region" description="Helical" evidence="8">
    <location>
        <begin position="56"/>
        <end position="76"/>
    </location>
</feature>
<dbReference type="InterPro" id="IPR011527">
    <property type="entry name" value="ABC1_TM_dom"/>
</dbReference>
<evidence type="ECO:0000256" key="7">
    <source>
        <dbReference type="SAM" id="MobiDB-lite"/>
    </source>
</evidence>
<protein>
    <submittedName>
        <fullName evidence="9">Lipid A export ATP-binding/permease protein MsbA</fullName>
    </submittedName>
</protein>
<reference evidence="9 10" key="1">
    <citation type="submission" date="2016-10" db="EMBL/GenBank/DDBJ databases">
        <title>Genome sequence of Rothia aeria strain JCM11412.</title>
        <authorList>
            <person name="Nambu T."/>
        </authorList>
    </citation>
    <scope>NUCLEOTIDE SEQUENCE [LARGE SCALE GENOMIC DNA]</scope>
    <source>
        <strain evidence="9 10">JCM 11412</strain>
    </source>
</reference>
<dbReference type="GO" id="GO:0016887">
    <property type="term" value="F:ATP hydrolysis activity"/>
    <property type="evidence" value="ECO:0007669"/>
    <property type="project" value="InterPro"/>
</dbReference>
<dbReference type="Gene3D" id="3.40.50.300">
    <property type="entry name" value="P-loop containing nucleotide triphosphate hydrolases"/>
    <property type="match status" value="1"/>
</dbReference>
<evidence type="ECO:0000256" key="2">
    <source>
        <dbReference type="ARBA" id="ARBA00022692"/>
    </source>
</evidence>
<dbReference type="SMART" id="SM00382">
    <property type="entry name" value="AAA"/>
    <property type="match status" value="1"/>
</dbReference>
<feature type="transmembrane region" description="Helical" evidence="8">
    <location>
        <begin position="139"/>
        <end position="157"/>
    </location>
</feature>
<dbReference type="GO" id="GO:0034040">
    <property type="term" value="F:ATPase-coupled lipid transmembrane transporter activity"/>
    <property type="evidence" value="ECO:0007669"/>
    <property type="project" value="TreeGrafter"/>
</dbReference>
<dbReference type="SUPFAM" id="SSF52540">
    <property type="entry name" value="P-loop containing nucleoside triphosphate hydrolases"/>
    <property type="match status" value="1"/>
</dbReference>
<dbReference type="GO" id="GO:0005524">
    <property type="term" value="F:ATP binding"/>
    <property type="evidence" value="ECO:0007669"/>
    <property type="project" value="UniProtKB-KW"/>
</dbReference>
<evidence type="ECO:0000256" key="1">
    <source>
        <dbReference type="ARBA" id="ARBA00004651"/>
    </source>
</evidence>
<dbReference type="Proteomes" id="UP000250241">
    <property type="component" value="Chromosome"/>
</dbReference>
<dbReference type="PANTHER" id="PTHR24221">
    <property type="entry name" value="ATP-BINDING CASSETTE SUB-FAMILY B"/>
    <property type="match status" value="1"/>
</dbReference>
<keyword evidence="4 9" id="KW-0067">ATP-binding</keyword>
<feature type="transmembrane region" description="Helical" evidence="8">
    <location>
        <begin position="163"/>
        <end position="182"/>
    </location>
</feature>
<dbReference type="SUPFAM" id="SSF90123">
    <property type="entry name" value="ABC transporter transmembrane region"/>
    <property type="match status" value="1"/>
</dbReference>
<evidence type="ECO:0000313" key="10">
    <source>
        <dbReference type="Proteomes" id="UP000250241"/>
    </source>
</evidence>
<dbReference type="PROSITE" id="PS50893">
    <property type="entry name" value="ABC_TRANSPORTER_2"/>
    <property type="match status" value="1"/>
</dbReference>
<dbReference type="GO" id="GO:0140359">
    <property type="term" value="F:ABC-type transporter activity"/>
    <property type="evidence" value="ECO:0007669"/>
    <property type="project" value="InterPro"/>
</dbReference>
<dbReference type="KEGG" id="raj:RA11412_0404"/>
<dbReference type="PANTHER" id="PTHR24221:SF646">
    <property type="entry name" value="HAEMOLYSIN SECRETION ATP-BINDING PROTEIN"/>
    <property type="match status" value="1"/>
</dbReference>
<dbReference type="GO" id="GO:0005886">
    <property type="term" value="C:plasma membrane"/>
    <property type="evidence" value="ECO:0007669"/>
    <property type="project" value="UniProtKB-SubCell"/>
</dbReference>
<dbReference type="InterPro" id="IPR003439">
    <property type="entry name" value="ABC_transporter-like_ATP-bd"/>
</dbReference>
<sequence length="619" mass="65760">MLNILRSIPWAFRITLHTAPVPFIAAVCTTLLLTFMPSAQVVLVNAAVGSVASGDTAASLTWAAVIGVLVAAYLLVQRASMSLFTMTKARVNAAAHQKLNTTLARVNPEVMSEPEMQKHLRAARESLTKQEIPTQANSVVTLCAAVAMVLLLCATIAGTSLPAAFFVAGCMVPLSAAMVLLAKRDYRIYGQVYEDRREEAYFLDALTHPSTAREIATLGAGGFFADSVARARARATGREYNLEAMRGIVVGFAGLICSVLLMGALYCLIGSGASAGEIAGALVGTLTCIAATQDVGYAFGQVSNGAMSIAPYRAFVDNPRYVLASETTHHNPPATGDSPRELTVRNLTVTYPGADAPTLHHVNLHIQRGQMVALVGASGAGKTTLVRGLLGLTPTTAGSVLFGDAPTEPLSMQQVFKHTTLLSQDYGRYELTVRENLLLGTHTQGQEPPNDQRLWDALEKAHAAEFVQALPAGLDTQLGEQWGGVGLSGGQWQRLALARLILRNTALWILDEPTSAIDAHAEEQIFATLRKVAADHMTILVSHRAWTLKHADVIHVVDHGTIVESGTYAELLGAGGRFAEIFASQIDDTPEHTPSGLSVADGTESTDNTGFTKEGTPSC</sequence>
<feature type="transmembrane region" description="Helical" evidence="8">
    <location>
        <begin position="248"/>
        <end position="266"/>
    </location>
</feature>
<evidence type="ECO:0000256" key="8">
    <source>
        <dbReference type="SAM" id="Phobius"/>
    </source>
</evidence>